<dbReference type="Proteomes" id="UP001161422">
    <property type="component" value="Unassembled WGS sequence"/>
</dbReference>
<dbReference type="EMBL" id="BSNC01000003">
    <property type="protein sequence ID" value="GLP95753.1"/>
    <property type="molecule type" value="Genomic_DNA"/>
</dbReference>
<dbReference type="Pfam" id="PF03009">
    <property type="entry name" value="GDPD"/>
    <property type="match status" value="1"/>
</dbReference>
<organism evidence="2 3">
    <name type="scientific">Paraferrimonas sedimenticola</name>
    <dbReference type="NCBI Taxonomy" id="375674"/>
    <lineage>
        <taxon>Bacteria</taxon>
        <taxon>Pseudomonadati</taxon>
        <taxon>Pseudomonadota</taxon>
        <taxon>Gammaproteobacteria</taxon>
        <taxon>Alteromonadales</taxon>
        <taxon>Ferrimonadaceae</taxon>
        <taxon>Paraferrimonas</taxon>
    </lineage>
</organism>
<evidence type="ECO:0000313" key="3">
    <source>
        <dbReference type="Proteomes" id="UP001161422"/>
    </source>
</evidence>
<dbReference type="InterPro" id="IPR017946">
    <property type="entry name" value="PLC-like_Pdiesterase_TIM-brl"/>
</dbReference>
<dbReference type="SUPFAM" id="SSF51695">
    <property type="entry name" value="PLC-like phosphodiesterases"/>
    <property type="match status" value="1"/>
</dbReference>
<dbReference type="PROSITE" id="PS51704">
    <property type="entry name" value="GP_PDE"/>
    <property type="match status" value="1"/>
</dbReference>
<keyword evidence="3" id="KW-1185">Reference proteome</keyword>
<dbReference type="GO" id="GO:0006629">
    <property type="term" value="P:lipid metabolic process"/>
    <property type="evidence" value="ECO:0007669"/>
    <property type="project" value="InterPro"/>
</dbReference>
<reference evidence="2" key="2">
    <citation type="submission" date="2023-01" db="EMBL/GenBank/DDBJ databases">
        <title>Draft genome sequence of Paraferrimonas sedimenticola strain NBRC 101628.</title>
        <authorList>
            <person name="Sun Q."/>
            <person name="Mori K."/>
        </authorList>
    </citation>
    <scope>NUCLEOTIDE SEQUENCE</scope>
    <source>
        <strain evidence="2">NBRC 101628</strain>
    </source>
</reference>
<gene>
    <name evidence="2" type="ORF">GCM10007895_10590</name>
</gene>
<sequence>MKIIAHRGASGLAPENTLKAVDQALKSEACAIEVDVYRSGDRLMVIHDRWLHRRTNGTGQITRTSLQQLEALDAGEGEKIPSLRQVLERVAGRCDINVELKGDDTLELAHQVIDYACEHYGFSTDQFLLSSFNHHLLAQSRQLRPDLKLGALTACLPVDLAAFAQQLGAYSINCDVDFTNQALVEDAHQRGLKVFVYTVDEEEDIEMLSQWKVDGIFSNFPCRARAKTGSKVSAAKQVWAD</sequence>
<name>A0AA37RV18_9GAMM</name>
<comment type="caution">
    <text evidence="2">The sequence shown here is derived from an EMBL/GenBank/DDBJ whole genome shotgun (WGS) entry which is preliminary data.</text>
</comment>
<protein>
    <submittedName>
        <fullName evidence="2">Glycerophosphoryl diester phosphodiesterase</fullName>
    </submittedName>
</protein>
<dbReference type="GO" id="GO:0008081">
    <property type="term" value="F:phosphoric diester hydrolase activity"/>
    <property type="evidence" value="ECO:0007669"/>
    <property type="project" value="InterPro"/>
</dbReference>
<evidence type="ECO:0000313" key="2">
    <source>
        <dbReference type="EMBL" id="GLP95753.1"/>
    </source>
</evidence>
<dbReference type="Gene3D" id="3.20.20.190">
    <property type="entry name" value="Phosphatidylinositol (PI) phosphodiesterase"/>
    <property type="match status" value="1"/>
</dbReference>
<reference evidence="2" key="1">
    <citation type="journal article" date="2014" name="Int. J. Syst. Evol. Microbiol.">
        <title>Complete genome sequence of Corynebacterium casei LMG S-19264T (=DSM 44701T), isolated from a smear-ripened cheese.</title>
        <authorList>
            <consortium name="US DOE Joint Genome Institute (JGI-PGF)"/>
            <person name="Walter F."/>
            <person name="Albersmeier A."/>
            <person name="Kalinowski J."/>
            <person name="Ruckert C."/>
        </authorList>
    </citation>
    <scope>NUCLEOTIDE SEQUENCE</scope>
    <source>
        <strain evidence="2">NBRC 101628</strain>
    </source>
</reference>
<dbReference type="InterPro" id="IPR030395">
    <property type="entry name" value="GP_PDE_dom"/>
</dbReference>
<dbReference type="PANTHER" id="PTHR46211:SF1">
    <property type="entry name" value="GLYCEROPHOSPHODIESTER PHOSPHODIESTERASE, CYTOPLASMIC"/>
    <property type="match status" value="1"/>
</dbReference>
<dbReference type="AlphaFoldDB" id="A0AA37RV18"/>
<proteinExistence type="predicted"/>
<evidence type="ECO:0000259" key="1">
    <source>
        <dbReference type="PROSITE" id="PS51704"/>
    </source>
</evidence>
<dbReference type="PANTHER" id="PTHR46211">
    <property type="entry name" value="GLYCEROPHOSPHORYL DIESTER PHOSPHODIESTERASE"/>
    <property type="match status" value="1"/>
</dbReference>
<dbReference type="RefSeq" id="WP_095506325.1">
    <property type="nucleotide sequence ID" value="NZ_BSNC01000003.1"/>
</dbReference>
<accession>A0AA37RV18</accession>
<feature type="domain" description="GP-PDE" evidence="1">
    <location>
        <begin position="1"/>
        <end position="228"/>
    </location>
</feature>